<comment type="subcellular location">
    <subcellularLocation>
        <location evidence="1">Membrane</location>
        <topology evidence="1">Single-pass type I membrane protein</topology>
    </subcellularLocation>
</comment>
<dbReference type="Gene3D" id="3.30.200.20">
    <property type="entry name" value="Phosphorylase Kinase, domain 1"/>
    <property type="match status" value="2"/>
</dbReference>
<feature type="domain" description="Protein kinase" evidence="22">
    <location>
        <begin position="1406"/>
        <end position="1689"/>
    </location>
</feature>
<keyword evidence="3 19" id="KW-0245">EGF-like domain</keyword>
<dbReference type="GeneID" id="111460594"/>
<evidence type="ECO:0000256" key="12">
    <source>
        <dbReference type="ARBA" id="ARBA00022989"/>
    </source>
</evidence>
<keyword evidence="6 20" id="KW-0812">Transmembrane</keyword>
<dbReference type="PANTHER" id="PTHR27005:SF468">
    <property type="entry name" value="OS01G0310500 PROTEIN"/>
    <property type="match status" value="1"/>
</dbReference>
<evidence type="ECO:0000256" key="13">
    <source>
        <dbReference type="ARBA" id="ARBA00023136"/>
    </source>
</evidence>
<dbReference type="InterPro" id="IPR001245">
    <property type="entry name" value="Ser-Thr/Tyr_kinase_cat_dom"/>
</dbReference>
<dbReference type="Gene3D" id="2.10.25.10">
    <property type="entry name" value="Laminin"/>
    <property type="match status" value="2"/>
</dbReference>
<reference evidence="25" key="1">
    <citation type="submission" date="2025-08" db="UniProtKB">
        <authorList>
            <consortium name="RefSeq"/>
        </authorList>
    </citation>
    <scope>IDENTIFICATION</scope>
    <source>
        <tissue evidence="25">Young leaves</tissue>
    </source>
</reference>
<evidence type="ECO:0000256" key="16">
    <source>
        <dbReference type="ARBA" id="ARBA00047558"/>
    </source>
</evidence>
<dbReference type="CDD" id="cd14066">
    <property type="entry name" value="STKc_IRAK"/>
    <property type="match status" value="2"/>
</dbReference>
<keyword evidence="8" id="KW-0677">Repeat</keyword>
<dbReference type="GO" id="GO:0005886">
    <property type="term" value="C:plasma membrane"/>
    <property type="evidence" value="ECO:0007669"/>
    <property type="project" value="TreeGrafter"/>
</dbReference>
<evidence type="ECO:0000256" key="8">
    <source>
        <dbReference type="ARBA" id="ARBA00022737"/>
    </source>
</evidence>
<evidence type="ECO:0000256" key="15">
    <source>
        <dbReference type="ARBA" id="ARBA00023180"/>
    </source>
</evidence>
<dbReference type="InterPro" id="IPR000742">
    <property type="entry name" value="EGF"/>
</dbReference>
<evidence type="ECO:0000256" key="14">
    <source>
        <dbReference type="ARBA" id="ARBA00023157"/>
    </source>
</evidence>
<dbReference type="SUPFAM" id="SSF57196">
    <property type="entry name" value="EGF/Laminin"/>
    <property type="match status" value="2"/>
</dbReference>
<accession>A0A6J1H6B0</accession>
<comment type="caution">
    <text evidence="19">Lacks conserved residue(s) required for the propagation of feature annotation.</text>
</comment>
<dbReference type="CDD" id="cd00054">
    <property type="entry name" value="EGF_CA"/>
    <property type="match status" value="2"/>
</dbReference>
<name>A0A6J1H6B0_CUCMO</name>
<dbReference type="KEGG" id="cmos:111460594"/>
<dbReference type="FunFam" id="2.10.25.10:FF:000038">
    <property type="entry name" value="Fibrillin 2"/>
    <property type="match status" value="2"/>
</dbReference>
<evidence type="ECO:0000313" key="25">
    <source>
        <dbReference type="RefSeq" id="XP_022959563.1"/>
    </source>
</evidence>
<keyword evidence="11" id="KW-0067">ATP-binding</keyword>
<evidence type="ECO:0000256" key="3">
    <source>
        <dbReference type="ARBA" id="ARBA00022536"/>
    </source>
</evidence>
<keyword evidence="5" id="KW-0808">Transferase</keyword>
<dbReference type="SMART" id="SM00220">
    <property type="entry name" value="S_TKc"/>
    <property type="match status" value="2"/>
</dbReference>
<dbReference type="SMART" id="SM00179">
    <property type="entry name" value="EGF_CA"/>
    <property type="match status" value="2"/>
</dbReference>
<dbReference type="PROSITE" id="PS50026">
    <property type="entry name" value="EGF_3"/>
    <property type="match status" value="2"/>
</dbReference>
<dbReference type="InterPro" id="IPR018097">
    <property type="entry name" value="EGF_Ca-bd_CS"/>
</dbReference>
<dbReference type="GO" id="GO:0007166">
    <property type="term" value="P:cell surface receptor signaling pathway"/>
    <property type="evidence" value="ECO:0007669"/>
    <property type="project" value="InterPro"/>
</dbReference>
<keyword evidence="14" id="KW-1015">Disulfide bond</keyword>
<dbReference type="InterPro" id="IPR008271">
    <property type="entry name" value="Ser/Thr_kinase_AS"/>
</dbReference>
<dbReference type="Proteomes" id="UP000504609">
    <property type="component" value="Unplaced"/>
</dbReference>
<comment type="catalytic activity">
    <reaction evidence="16">
        <text>L-seryl-[protein] + ATP = O-phospho-L-seryl-[protein] + ADP + H(+)</text>
        <dbReference type="Rhea" id="RHEA:17989"/>
        <dbReference type="Rhea" id="RHEA-COMP:9863"/>
        <dbReference type="Rhea" id="RHEA-COMP:11604"/>
        <dbReference type="ChEBI" id="CHEBI:15378"/>
        <dbReference type="ChEBI" id="CHEBI:29999"/>
        <dbReference type="ChEBI" id="CHEBI:30616"/>
        <dbReference type="ChEBI" id="CHEBI:83421"/>
        <dbReference type="ChEBI" id="CHEBI:456216"/>
    </reaction>
</comment>
<evidence type="ECO:0000256" key="19">
    <source>
        <dbReference type="PROSITE-ProRule" id="PRU00076"/>
    </source>
</evidence>
<gene>
    <name evidence="25" type="primary">LOC111460594</name>
</gene>
<evidence type="ECO:0000256" key="10">
    <source>
        <dbReference type="ARBA" id="ARBA00022777"/>
    </source>
</evidence>
<evidence type="ECO:0000256" key="11">
    <source>
        <dbReference type="ARBA" id="ARBA00022840"/>
    </source>
</evidence>
<keyword evidence="4" id="KW-0597">Phosphoprotein</keyword>
<protein>
    <submittedName>
        <fullName evidence="25">Uncharacterized protein LOC111460594</fullName>
    </submittedName>
</protein>
<evidence type="ECO:0000256" key="1">
    <source>
        <dbReference type="ARBA" id="ARBA00004479"/>
    </source>
</evidence>
<dbReference type="Pfam" id="PF13947">
    <property type="entry name" value="GUB_WAK_bind"/>
    <property type="match status" value="2"/>
</dbReference>
<dbReference type="PROSITE" id="PS00010">
    <property type="entry name" value="ASX_HYDROXYL"/>
    <property type="match status" value="2"/>
</dbReference>
<dbReference type="SUPFAM" id="SSF56112">
    <property type="entry name" value="Protein kinase-like (PK-like)"/>
    <property type="match status" value="2"/>
</dbReference>
<keyword evidence="12 20" id="KW-1133">Transmembrane helix</keyword>
<sequence length="1726" mass="191903">MKHIMAFMVMIMEIAILSTALAMVASQALPQCDDRCGDVHIPYPFGIKEGCYLNQNFSITCNKTDRNGPPKAYLMQTNISVTNISTNGELHVLQPVVRTCYDQVNGSFVPNESNLSVPAMFSISGTKNKFVTIGCNTLSVITGNHQGSLYGSGCISVCLNKSSVVNGPCSGNGCCQLEFPNGLTNLSVAVGGLLNFTDVRTFNPCGYAFVIEEEKRFEFLSSYIENFEDEEVEVVLDWGIRNETRFECGSNTTRSSILDGTEYRCQCLDGYDGNPYLPQGCQDVDECEYAWLNDCEYKDKCANTKGNYTCHCPKNFHGDGREGGEGCTKNSTSSIPIIIGIGVGLPVLLIATTTIYLGYKKLKFIKQKQLFFHKNGGFVLQRQLSQWNSPNDMVRIFSQEELEKATNNYAQDTIAGKGGFGTVYKGVLDDGLTIAIKKSKFMDESQTSQFINEVIVLSQINHRNVVKLLGCCLETQVPLLVYEFVTNGTLFDHIHDTTKHVPLSWEARLRIASETAGVISYLHSSASIPIIHRDIKTTNILLDDNYTAKVSDFGASKLVPMDQTQLTTLVQGTLGYLDPEYLLTSELTEKSDVYSFGIVLLELITGKKAVRFDGPEEDRNLAMYVLCAIKEERLEEVVEKGMVSEANMEQIKEAAKLARECVRIKGEERPSMKEVAMELEGLRATKGEHSWANVNLSSAEETVYLLDGASESSQLVGSGSVGTVGNSIKLEITLMEHGRRVVQNCYRDAFTRVSNLSVPDMYPHSRSKNKFITIGCNHVGLILGAYQGSDFESRCISMCTKNSSVVDESCSGSGCCQLEIPDGLSNLRLAVGELLHSTDVWKFNPCGYAFIIEAERFKFLSSFIKNFKDKEVEVVLGWGIRNELELDCGLNARRNSSIFNGTHYRCQCLDGYEGNPYLERMSRCLQATDQGRGAFESCAVTEGFESCAVTEGIVQCQSIFRCRSLFWNAHTPTFCDELFNIFTIYTHQQQPCPLMVMNIKPIMAFMVMMMKIAILSTALAVAASQALPGCDEWCGKVHIPYPFGIKKGCYLNQNFSITCHKTDRNRPPKALLMHTNISVMNISTNGELHVLRPIVRNCYSHGDNYLDMNDADISVPDMFPLSRSKNKFITIGCNHVGLILGDDQGTNDESWCISVCTRKSSVVDGLCSGSGCCQLDIPKGFTKLSLAVGELFNYPEVRKFSPCGYAFIIEAARFKFLSRYIDKFEEEEVEVVLSWGIRNQLKFECGSNTTRNSIFNGTQYRCKCLDGYEGNPYLPHGCQDVDECTYPWLNDCEHKNKCSNTEGNYTCHCPKNFHGDGRKGGKGCTKNSTSSIPIIIGIGLGLAVLLIATTTIYLCYKKLKFIKQKQRFFHKNGGFVLQRQLSQCNSPKDIVRIFSQEELEKATNNYAKDTIAGKGGYGTVYKGVLDDGLTVAIKKSKFMDESQTSQFINEVVVLSQINHRNVVKLLGCCLETQVPLLVYEFVTNGTLFDHIHDTTKRVPLSWEARLRIASETAGVISYLHSSASIPIIHRDIKTTNVLLDDNYTAKVSDFGASKLVPKDHTQLTTLVQGTLGYLDPEYLLTSELTEKSDVYSFGIVLLELITGKKAVRFDGPEEDRNLAMYVLCAMKEDRFEEVVDKGMVSEANFEQIKEVAKLAKECVRIKGDDRPDMKEVAMELEALRATKGEHSWANVRLSAAQESSPFVESGSMGAVDDSIKLELPHVEHGR</sequence>
<feature type="transmembrane region" description="Helical" evidence="20">
    <location>
        <begin position="1002"/>
        <end position="1023"/>
    </location>
</feature>
<evidence type="ECO:0000256" key="21">
    <source>
        <dbReference type="SAM" id="SignalP"/>
    </source>
</evidence>
<organism evidence="24 25">
    <name type="scientific">Cucurbita moschata</name>
    <name type="common">Winter crookneck squash</name>
    <name type="synonym">Cucurbita pepo var. moschata</name>
    <dbReference type="NCBI Taxonomy" id="3662"/>
    <lineage>
        <taxon>Eukaryota</taxon>
        <taxon>Viridiplantae</taxon>
        <taxon>Streptophyta</taxon>
        <taxon>Embryophyta</taxon>
        <taxon>Tracheophyta</taxon>
        <taxon>Spermatophyta</taxon>
        <taxon>Magnoliopsida</taxon>
        <taxon>eudicotyledons</taxon>
        <taxon>Gunneridae</taxon>
        <taxon>Pentapetalae</taxon>
        <taxon>rosids</taxon>
        <taxon>fabids</taxon>
        <taxon>Cucurbitales</taxon>
        <taxon>Cucurbitaceae</taxon>
        <taxon>Cucurbiteae</taxon>
        <taxon>Cucurbita</taxon>
    </lineage>
</organism>
<evidence type="ECO:0000313" key="24">
    <source>
        <dbReference type="Proteomes" id="UP000504609"/>
    </source>
</evidence>
<evidence type="ECO:0000256" key="20">
    <source>
        <dbReference type="SAM" id="Phobius"/>
    </source>
</evidence>
<comment type="catalytic activity">
    <reaction evidence="17">
        <text>L-threonyl-[protein] + ATP = O-phospho-L-threonyl-[protein] + ADP + H(+)</text>
        <dbReference type="Rhea" id="RHEA:46608"/>
        <dbReference type="Rhea" id="RHEA-COMP:11060"/>
        <dbReference type="Rhea" id="RHEA-COMP:11605"/>
        <dbReference type="ChEBI" id="CHEBI:15378"/>
        <dbReference type="ChEBI" id="CHEBI:30013"/>
        <dbReference type="ChEBI" id="CHEBI:30616"/>
        <dbReference type="ChEBI" id="CHEBI:61977"/>
        <dbReference type="ChEBI" id="CHEBI:456216"/>
    </reaction>
</comment>
<evidence type="ECO:0000256" key="5">
    <source>
        <dbReference type="ARBA" id="ARBA00022679"/>
    </source>
</evidence>
<feature type="chain" id="PRO_5026774878" evidence="21">
    <location>
        <begin position="23"/>
        <end position="1726"/>
    </location>
</feature>
<evidence type="ECO:0000256" key="18">
    <source>
        <dbReference type="ARBA" id="ARBA00058961"/>
    </source>
</evidence>
<dbReference type="InterPro" id="IPR000152">
    <property type="entry name" value="EGF-type_Asp/Asn_hydroxyl_site"/>
</dbReference>
<evidence type="ECO:0000256" key="2">
    <source>
        <dbReference type="ARBA" id="ARBA00022527"/>
    </source>
</evidence>
<dbReference type="InterPro" id="IPR001881">
    <property type="entry name" value="EGF-like_Ca-bd_dom"/>
</dbReference>
<dbReference type="PROSITE" id="PS01187">
    <property type="entry name" value="EGF_CA"/>
    <property type="match status" value="2"/>
</dbReference>
<comment type="function">
    <text evidence="18">Serine/threonine-protein kinase that may function as a signaling receptor of extracellular matrix component. Binding to pectin may have significance in the control of cell expansion, morphogenesis and development.</text>
</comment>
<dbReference type="InterPro" id="IPR025287">
    <property type="entry name" value="WAK_GUB"/>
</dbReference>
<feature type="signal peptide" evidence="21">
    <location>
        <begin position="1"/>
        <end position="22"/>
    </location>
</feature>
<evidence type="ECO:0000256" key="6">
    <source>
        <dbReference type="ARBA" id="ARBA00022692"/>
    </source>
</evidence>
<dbReference type="InterPro" id="IPR049883">
    <property type="entry name" value="NOTCH1_EGF-like"/>
</dbReference>
<evidence type="ECO:0000259" key="22">
    <source>
        <dbReference type="PROSITE" id="PS50011"/>
    </source>
</evidence>
<evidence type="ECO:0000256" key="17">
    <source>
        <dbReference type="ARBA" id="ARBA00047951"/>
    </source>
</evidence>
<dbReference type="InterPro" id="IPR045274">
    <property type="entry name" value="WAK-like"/>
</dbReference>
<keyword evidence="10" id="KW-0418">Kinase</keyword>
<dbReference type="FunFam" id="1.10.510.10:FF:000084">
    <property type="entry name" value="Wall-associated receptor kinase 2"/>
    <property type="match status" value="2"/>
</dbReference>
<evidence type="ECO:0000256" key="9">
    <source>
        <dbReference type="ARBA" id="ARBA00022741"/>
    </source>
</evidence>
<dbReference type="Gene3D" id="1.10.510.10">
    <property type="entry name" value="Transferase(Phosphotransferase) domain 1"/>
    <property type="match status" value="2"/>
</dbReference>
<evidence type="ECO:0000259" key="23">
    <source>
        <dbReference type="PROSITE" id="PS50026"/>
    </source>
</evidence>
<dbReference type="InterPro" id="IPR000719">
    <property type="entry name" value="Prot_kinase_dom"/>
</dbReference>
<keyword evidence="7 21" id="KW-0732">Signal</keyword>
<evidence type="ECO:0000256" key="4">
    <source>
        <dbReference type="ARBA" id="ARBA00022553"/>
    </source>
</evidence>
<dbReference type="PROSITE" id="PS50011">
    <property type="entry name" value="PROTEIN_KINASE_DOM"/>
    <property type="match status" value="2"/>
</dbReference>
<dbReference type="PROSITE" id="PS00108">
    <property type="entry name" value="PROTEIN_KINASE_ST"/>
    <property type="match status" value="2"/>
</dbReference>
<feature type="domain" description="EGF-like" evidence="23">
    <location>
        <begin position="283"/>
        <end position="322"/>
    </location>
</feature>
<dbReference type="Pfam" id="PF07714">
    <property type="entry name" value="PK_Tyr_Ser-Thr"/>
    <property type="match status" value="2"/>
</dbReference>
<feature type="transmembrane region" description="Helical" evidence="20">
    <location>
        <begin position="337"/>
        <end position="359"/>
    </location>
</feature>
<dbReference type="Pfam" id="PF07645">
    <property type="entry name" value="EGF_CA"/>
    <property type="match status" value="2"/>
</dbReference>
<dbReference type="SMART" id="SM00181">
    <property type="entry name" value="EGF"/>
    <property type="match status" value="4"/>
</dbReference>
<keyword evidence="24" id="KW-1185">Reference proteome</keyword>
<keyword evidence="15" id="KW-0325">Glycoprotein</keyword>
<dbReference type="RefSeq" id="XP_022959563.1">
    <property type="nucleotide sequence ID" value="XM_023103795.1"/>
</dbReference>
<feature type="domain" description="EGF-like" evidence="23">
    <location>
        <begin position="1280"/>
        <end position="1316"/>
    </location>
</feature>
<dbReference type="GO" id="GO:0030247">
    <property type="term" value="F:polysaccharide binding"/>
    <property type="evidence" value="ECO:0007669"/>
    <property type="project" value="InterPro"/>
</dbReference>
<dbReference type="FunFam" id="3.30.200.20:FF:000043">
    <property type="entry name" value="Wall-associated receptor kinase 2"/>
    <property type="match status" value="2"/>
</dbReference>
<evidence type="ECO:0000256" key="7">
    <source>
        <dbReference type="ARBA" id="ARBA00022729"/>
    </source>
</evidence>
<keyword evidence="13 20" id="KW-0472">Membrane</keyword>
<dbReference type="GO" id="GO:0005524">
    <property type="term" value="F:ATP binding"/>
    <property type="evidence" value="ECO:0007669"/>
    <property type="project" value="UniProtKB-KW"/>
</dbReference>
<feature type="domain" description="Protein kinase" evidence="22">
    <location>
        <begin position="409"/>
        <end position="692"/>
    </location>
</feature>
<dbReference type="PANTHER" id="PTHR27005">
    <property type="entry name" value="WALL-ASSOCIATED RECEPTOR KINASE-LIKE 21"/>
    <property type="match status" value="1"/>
</dbReference>
<keyword evidence="9" id="KW-0547">Nucleotide-binding</keyword>
<proteinExistence type="predicted"/>
<feature type="transmembrane region" description="Helical" evidence="20">
    <location>
        <begin position="1334"/>
        <end position="1356"/>
    </location>
</feature>
<dbReference type="GO" id="GO:0004674">
    <property type="term" value="F:protein serine/threonine kinase activity"/>
    <property type="evidence" value="ECO:0007669"/>
    <property type="project" value="UniProtKB-KW"/>
</dbReference>
<keyword evidence="2" id="KW-0723">Serine/threonine-protein kinase</keyword>
<dbReference type="InterPro" id="IPR011009">
    <property type="entry name" value="Kinase-like_dom_sf"/>
</dbReference>
<dbReference type="GO" id="GO:0005509">
    <property type="term" value="F:calcium ion binding"/>
    <property type="evidence" value="ECO:0007669"/>
    <property type="project" value="InterPro"/>
</dbReference>